<dbReference type="OrthoDB" id="995338at2"/>
<organism evidence="1 2">
    <name type="scientific">Maribellus luteus</name>
    <dbReference type="NCBI Taxonomy" id="2305463"/>
    <lineage>
        <taxon>Bacteria</taxon>
        <taxon>Pseudomonadati</taxon>
        <taxon>Bacteroidota</taxon>
        <taxon>Bacteroidia</taxon>
        <taxon>Marinilabiliales</taxon>
        <taxon>Prolixibacteraceae</taxon>
        <taxon>Maribellus</taxon>
    </lineage>
</organism>
<dbReference type="AlphaFoldDB" id="A0A399T181"/>
<proteinExistence type="predicted"/>
<accession>A0A399T181</accession>
<evidence type="ECO:0000313" key="1">
    <source>
        <dbReference type="EMBL" id="RIJ48759.1"/>
    </source>
</evidence>
<dbReference type="EMBL" id="QWGR01000004">
    <property type="protein sequence ID" value="RIJ48759.1"/>
    <property type="molecule type" value="Genomic_DNA"/>
</dbReference>
<protein>
    <submittedName>
        <fullName evidence="1">DUF3871 family protein</fullName>
    </submittedName>
</protein>
<reference evidence="1 2" key="1">
    <citation type="submission" date="2018-08" db="EMBL/GenBank/DDBJ databases">
        <title>Pallidiluteibacterium maritimus gen. nov., sp. nov., isolated from coastal sediment.</title>
        <authorList>
            <person name="Zhou L.Y."/>
        </authorList>
    </citation>
    <scope>NUCLEOTIDE SEQUENCE [LARGE SCALE GENOMIC DNA]</scope>
    <source>
        <strain evidence="1 2">XSD2</strain>
    </source>
</reference>
<dbReference type="Pfam" id="PF12987">
    <property type="entry name" value="DUF3871"/>
    <property type="match status" value="1"/>
</dbReference>
<keyword evidence="2" id="KW-1185">Reference proteome</keyword>
<evidence type="ECO:0000313" key="2">
    <source>
        <dbReference type="Proteomes" id="UP000265926"/>
    </source>
</evidence>
<gene>
    <name evidence="1" type="ORF">D1614_09525</name>
</gene>
<dbReference type="Proteomes" id="UP000265926">
    <property type="component" value="Unassembled WGS sequence"/>
</dbReference>
<comment type="caution">
    <text evidence="1">The sequence shown here is derived from an EMBL/GenBank/DDBJ whole genome shotgun (WGS) entry which is preliminary data.</text>
</comment>
<dbReference type="InterPro" id="IPR024353">
    <property type="entry name" value="DUF3871"/>
</dbReference>
<name>A0A399T181_9BACT</name>
<sequence length="331" mass="37641">MELIKVNETAQLKLVSSTEVDSEQHSSIDIHFMAANTIPMTLKEMQESHTIPVFAKDNESVISNQEFIQTMVYVTGQAFSGEKILEPAIRVSHPIKGRIPSAVGKPAKELQKHEKTLYYERMAFVIEIPSINSNIAGNNLSLAVGGVRAYNLENLYSRKTEERFKLFIGFQNKVCTNLCISTDGVMLDVKVRTPAELAHVLYRMMGEFNVYRELEKFNNLPGTLITESQFAQIVGRARLYQNMPLKDKKELPQFPLSDSQVNLVVKDYYSDESFCRNDLGNINLWRLYNLFTGANKMSYIDTFLDRGVGCQSFVNGLYEAIGVNKHHWFIS</sequence>
<dbReference type="RefSeq" id="WP_119437681.1">
    <property type="nucleotide sequence ID" value="NZ_QWGR01000004.1"/>
</dbReference>